<dbReference type="InterPro" id="IPR020904">
    <property type="entry name" value="Sc_DH/Rdtase_CS"/>
</dbReference>
<dbReference type="PROSITE" id="PS00061">
    <property type="entry name" value="ADH_SHORT"/>
    <property type="match status" value="1"/>
</dbReference>
<dbReference type="InterPro" id="IPR002347">
    <property type="entry name" value="SDR_fam"/>
</dbReference>
<reference evidence="4 5" key="1">
    <citation type="submission" date="2015-01" db="EMBL/GenBank/DDBJ databases">
        <title>The Genome Sequence of Fonsecaea multimorphosa CBS 102226.</title>
        <authorList>
            <consortium name="The Broad Institute Genomics Platform"/>
            <person name="Cuomo C."/>
            <person name="de Hoog S."/>
            <person name="Gorbushina A."/>
            <person name="Stielow B."/>
            <person name="Teixiera M."/>
            <person name="Abouelleil A."/>
            <person name="Chapman S.B."/>
            <person name="Priest M."/>
            <person name="Young S.K."/>
            <person name="Wortman J."/>
            <person name="Nusbaum C."/>
            <person name="Birren B."/>
        </authorList>
    </citation>
    <scope>NUCLEOTIDE SEQUENCE [LARGE SCALE GENOMIC DNA]</scope>
    <source>
        <strain evidence="4 5">CBS 102226</strain>
    </source>
</reference>
<dbReference type="PANTHER" id="PTHR43008:SF13">
    <property type="entry name" value="L-XYLULOSE REDUCTASE-RELATED"/>
    <property type="match status" value="1"/>
</dbReference>
<sequence length="297" mass="31814">MGSIPEAPNTNGAETNNSALSWKASSPFSTNNTRWPRPVVPDSVFKMFDMTGKVAIITGGSGGIGYEVARALAEAGCAVAIFYHAAKNASALAATIAADFHVKCQAYRCAVENYAEVRDQVAAVVADFGRLDVMVANSGISRPAGGIDDPVENWHQVMDVNLHGAYYCAKVAGEIFRRQRSGNLIFTASMSGHIANTPQQQACYNSSKAAVIHLSKSLAAEWTSFNARVNTVSPGYIDTAISGGCSRDMKDQWHRLTPMHREADAKELKGVYLWLASNASSFTTGTDVVVDGGYCCW</sequence>
<organism evidence="4 5">
    <name type="scientific">Fonsecaea multimorphosa CBS 102226</name>
    <dbReference type="NCBI Taxonomy" id="1442371"/>
    <lineage>
        <taxon>Eukaryota</taxon>
        <taxon>Fungi</taxon>
        <taxon>Dikarya</taxon>
        <taxon>Ascomycota</taxon>
        <taxon>Pezizomycotina</taxon>
        <taxon>Eurotiomycetes</taxon>
        <taxon>Chaetothyriomycetidae</taxon>
        <taxon>Chaetothyriales</taxon>
        <taxon>Herpotrichiellaceae</taxon>
        <taxon>Fonsecaea</taxon>
    </lineage>
</organism>
<accession>A0A0D2IM57</accession>
<evidence type="ECO:0000256" key="2">
    <source>
        <dbReference type="ARBA" id="ARBA00022857"/>
    </source>
</evidence>
<evidence type="ECO:0000313" key="5">
    <source>
        <dbReference type="Proteomes" id="UP000053411"/>
    </source>
</evidence>
<evidence type="ECO:0008006" key="6">
    <source>
        <dbReference type="Google" id="ProtNLM"/>
    </source>
</evidence>
<evidence type="ECO:0000256" key="1">
    <source>
        <dbReference type="ARBA" id="ARBA00006484"/>
    </source>
</evidence>
<dbReference type="GO" id="GO:0019594">
    <property type="term" value="P:mannitol metabolic process"/>
    <property type="evidence" value="ECO:0007669"/>
    <property type="project" value="UniProtKB-ARBA"/>
</dbReference>
<dbReference type="EMBL" id="KN848072">
    <property type="protein sequence ID" value="KIX98101.1"/>
    <property type="molecule type" value="Genomic_DNA"/>
</dbReference>
<dbReference type="AlphaFoldDB" id="A0A0D2IM57"/>
<dbReference type="PRINTS" id="PR00081">
    <property type="entry name" value="GDHRDH"/>
</dbReference>
<keyword evidence="5" id="KW-1185">Reference proteome</keyword>
<dbReference type="GO" id="GO:0050085">
    <property type="term" value="F:mannitol 2-dehydrogenase (NADP+) activity"/>
    <property type="evidence" value="ECO:0007669"/>
    <property type="project" value="UniProtKB-ARBA"/>
</dbReference>
<dbReference type="Pfam" id="PF13561">
    <property type="entry name" value="adh_short_C2"/>
    <property type="match status" value="1"/>
</dbReference>
<dbReference type="FunFam" id="3.40.50.720:FF:000090">
    <property type="entry name" value="NADP-dependent mannitol dehydrogenase"/>
    <property type="match status" value="1"/>
</dbReference>
<dbReference type="GeneID" id="27711927"/>
<comment type="similarity">
    <text evidence="1">Belongs to the short-chain dehydrogenases/reductases (SDR) family.</text>
</comment>
<dbReference type="Gene3D" id="3.40.50.720">
    <property type="entry name" value="NAD(P)-binding Rossmann-like Domain"/>
    <property type="match status" value="1"/>
</dbReference>
<dbReference type="VEuPathDB" id="FungiDB:Z520_06181"/>
<dbReference type="STRING" id="1442371.A0A0D2IM57"/>
<dbReference type="Proteomes" id="UP000053411">
    <property type="component" value="Unassembled WGS sequence"/>
</dbReference>
<dbReference type="SUPFAM" id="SSF51735">
    <property type="entry name" value="NAD(P)-binding Rossmann-fold domains"/>
    <property type="match status" value="1"/>
</dbReference>
<dbReference type="PRINTS" id="PR00080">
    <property type="entry name" value="SDRFAMILY"/>
</dbReference>
<dbReference type="InterPro" id="IPR036291">
    <property type="entry name" value="NAD(P)-bd_dom_sf"/>
</dbReference>
<keyword evidence="2" id="KW-0521">NADP</keyword>
<evidence type="ECO:0000313" key="4">
    <source>
        <dbReference type="EMBL" id="KIX98101.1"/>
    </source>
</evidence>
<dbReference type="PANTHER" id="PTHR43008">
    <property type="entry name" value="BENZIL REDUCTASE"/>
    <property type="match status" value="1"/>
</dbReference>
<protein>
    <recommendedName>
        <fullName evidence="6">L-xylulose reductase</fullName>
    </recommendedName>
</protein>
<name>A0A0D2IM57_9EURO</name>
<proteinExistence type="inferred from homology"/>
<keyword evidence="3" id="KW-0560">Oxidoreductase</keyword>
<dbReference type="OrthoDB" id="1888931at2759"/>
<dbReference type="RefSeq" id="XP_016632224.1">
    <property type="nucleotide sequence ID" value="XM_016776682.1"/>
</dbReference>
<evidence type="ECO:0000256" key="3">
    <source>
        <dbReference type="ARBA" id="ARBA00023002"/>
    </source>
</evidence>
<dbReference type="GO" id="GO:0050664">
    <property type="term" value="F:oxidoreductase activity, acting on NAD(P)H, oxygen as acceptor"/>
    <property type="evidence" value="ECO:0007669"/>
    <property type="project" value="TreeGrafter"/>
</dbReference>
<gene>
    <name evidence="4" type="ORF">Z520_06181</name>
</gene>